<organism evidence="2 3">
    <name type="scientific">Gymnopus androsaceus JB14</name>
    <dbReference type="NCBI Taxonomy" id="1447944"/>
    <lineage>
        <taxon>Eukaryota</taxon>
        <taxon>Fungi</taxon>
        <taxon>Dikarya</taxon>
        <taxon>Basidiomycota</taxon>
        <taxon>Agaricomycotina</taxon>
        <taxon>Agaricomycetes</taxon>
        <taxon>Agaricomycetidae</taxon>
        <taxon>Agaricales</taxon>
        <taxon>Marasmiineae</taxon>
        <taxon>Omphalotaceae</taxon>
        <taxon>Gymnopus</taxon>
    </lineage>
</organism>
<evidence type="ECO:0000313" key="3">
    <source>
        <dbReference type="Proteomes" id="UP000799118"/>
    </source>
</evidence>
<evidence type="ECO:0000313" key="2">
    <source>
        <dbReference type="EMBL" id="KAE9409514.1"/>
    </source>
</evidence>
<dbReference type="Proteomes" id="UP000799118">
    <property type="component" value="Unassembled WGS sequence"/>
</dbReference>
<reference evidence="2" key="1">
    <citation type="journal article" date="2019" name="Environ. Microbiol.">
        <title>Fungal ecological strategies reflected in gene transcription - a case study of two litter decomposers.</title>
        <authorList>
            <person name="Barbi F."/>
            <person name="Kohler A."/>
            <person name="Barry K."/>
            <person name="Baskaran P."/>
            <person name="Daum C."/>
            <person name="Fauchery L."/>
            <person name="Ihrmark K."/>
            <person name="Kuo A."/>
            <person name="LaButti K."/>
            <person name="Lipzen A."/>
            <person name="Morin E."/>
            <person name="Grigoriev I.V."/>
            <person name="Henrissat B."/>
            <person name="Lindahl B."/>
            <person name="Martin F."/>
        </authorList>
    </citation>
    <scope>NUCLEOTIDE SEQUENCE</scope>
    <source>
        <strain evidence="2">JB14</strain>
    </source>
</reference>
<name>A0A6A4IM23_9AGAR</name>
<keyword evidence="1" id="KW-0472">Membrane</keyword>
<sequence>MVLIQARKFLGCLALGAGVWILCLLSFVLGITGAVIGWLEILVLASHPLPLEDKVLLFTRTIVLSLLVLLSVVGIAVGISKRTGLTFIYSKMIASHCILLLVALAFTLVLTFRPVSDAIVDRCTNGSSNHMIVEFCTPGWSLVQGASVCIVGVSVLVQIYAFIIASNFAEQLDLETAMLFPDLSSFTNDKFPPLGSFV</sequence>
<keyword evidence="1" id="KW-0812">Transmembrane</keyword>
<dbReference type="AlphaFoldDB" id="A0A6A4IM23"/>
<keyword evidence="3" id="KW-1185">Reference proteome</keyword>
<dbReference type="EMBL" id="ML769387">
    <property type="protein sequence ID" value="KAE9409514.1"/>
    <property type="molecule type" value="Genomic_DNA"/>
</dbReference>
<feature type="transmembrane region" description="Helical" evidence="1">
    <location>
        <begin position="12"/>
        <end position="38"/>
    </location>
</feature>
<keyword evidence="1" id="KW-1133">Transmembrane helix</keyword>
<gene>
    <name evidence="2" type="ORF">BT96DRAFT_526900</name>
</gene>
<dbReference type="OrthoDB" id="2935283at2759"/>
<proteinExistence type="predicted"/>
<feature type="transmembrane region" description="Helical" evidence="1">
    <location>
        <begin position="92"/>
        <end position="112"/>
    </location>
</feature>
<feature type="transmembrane region" description="Helical" evidence="1">
    <location>
        <begin position="58"/>
        <end position="80"/>
    </location>
</feature>
<feature type="transmembrane region" description="Helical" evidence="1">
    <location>
        <begin position="145"/>
        <end position="169"/>
    </location>
</feature>
<evidence type="ECO:0000256" key="1">
    <source>
        <dbReference type="SAM" id="Phobius"/>
    </source>
</evidence>
<accession>A0A6A4IM23</accession>
<protein>
    <submittedName>
        <fullName evidence="2">Uncharacterized protein</fullName>
    </submittedName>
</protein>